<comment type="caution">
    <text evidence="3">The sequence shown here is derived from an EMBL/GenBank/DDBJ whole genome shotgun (WGS) entry which is preliminary data.</text>
</comment>
<dbReference type="AlphaFoldDB" id="A0A366D286"/>
<protein>
    <submittedName>
        <fullName evidence="3">Methylglutaconyl-CoA hydratase</fullName>
    </submittedName>
</protein>
<dbReference type="InterPro" id="IPR029045">
    <property type="entry name" value="ClpP/crotonase-like_dom_sf"/>
</dbReference>
<dbReference type="Pfam" id="PF00378">
    <property type="entry name" value="ECH_1"/>
    <property type="match status" value="1"/>
</dbReference>
<dbReference type="PROSITE" id="PS00166">
    <property type="entry name" value="ENOYL_COA_HYDRATASE"/>
    <property type="match status" value="1"/>
</dbReference>
<dbReference type="Gene3D" id="1.10.12.10">
    <property type="entry name" value="Lyase 2-enoyl-coa Hydratase, Chain A, domain 2"/>
    <property type="match status" value="1"/>
</dbReference>
<dbReference type="FunFam" id="3.90.226.10:FF:000066">
    <property type="entry name" value="Enoyl-CoA hydratase"/>
    <property type="match status" value="1"/>
</dbReference>
<organism evidence="3 4">
    <name type="scientific">Marinomonas aquiplantarum</name>
    <dbReference type="NCBI Taxonomy" id="491951"/>
    <lineage>
        <taxon>Bacteria</taxon>
        <taxon>Pseudomonadati</taxon>
        <taxon>Pseudomonadota</taxon>
        <taxon>Gammaproteobacteria</taxon>
        <taxon>Oceanospirillales</taxon>
        <taxon>Oceanospirillaceae</taxon>
        <taxon>Marinomonas</taxon>
    </lineage>
</organism>
<dbReference type="InterPro" id="IPR001753">
    <property type="entry name" value="Enoyl-CoA_hydra/iso"/>
</dbReference>
<dbReference type="Proteomes" id="UP000252086">
    <property type="component" value="Unassembled WGS sequence"/>
</dbReference>
<proteinExistence type="inferred from homology"/>
<accession>A0A366D286</accession>
<gene>
    <name evidence="3" type="ORF">DFP76_103330</name>
</gene>
<dbReference type="GO" id="GO:0003824">
    <property type="term" value="F:catalytic activity"/>
    <property type="evidence" value="ECO:0007669"/>
    <property type="project" value="InterPro"/>
</dbReference>
<dbReference type="InterPro" id="IPR014748">
    <property type="entry name" value="Enoyl-CoA_hydra_C"/>
</dbReference>
<name>A0A366D286_9GAMM</name>
<dbReference type="OrthoDB" id="9807606at2"/>
<reference evidence="3 4" key="1">
    <citation type="submission" date="2018-06" db="EMBL/GenBank/DDBJ databases">
        <title>Genomic Encyclopedia of Type Strains, Phase III (KMG-III): the genomes of soil and plant-associated and newly described type strains.</title>
        <authorList>
            <person name="Whitman W."/>
        </authorList>
    </citation>
    <scope>NUCLEOTIDE SEQUENCE [LARGE SCALE GENOMIC DNA]</scope>
    <source>
        <strain evidence="3 4">CECT 7732</strain>
    </source>
</reference>
<dbReference type="PANTHER" id="PTHR42964:SF1">
    <property type="entry name" value="POLYKETIDE BIOSYNTHESIS ENOYL-COA HYDRATASE PKSH-RELATED"/>
    <property type="match status" value="1"/>
</dbReference>
<dbReference type="EMBL" id="QNRF01000003">
    <property type="protein sequence ID" value="RBO84056.1"/>
    <property type="molecule type" value="Genomic_DNA"/>
</dbReference>
<dbReference type="RefSeq" id="WP_113874025.1">
    <property type="nucleotide sequence ID" value="NZ_QNRF01000003.1"/>
</dbReference>
<dbReference type="InterPro" id="IPR018376">
    <property type="entry name" value="Enoyl-CoA_hyd/isom_CS"/>
</dbReference>
<sequence length="263" mass="28565">MSDSIVLYSLNKSGVATVCLNRAEKHNAFDDKVIADLEMAFQRAADDPKVKLVILAAEGKSFSAGADLNWMKRMAQYDYQDNLRDAQGLASMLKTLNFLEKPTIARVQGAAFGGAVGLVSCCDFAIASEQASFSLSEVKLGLIPATISPYVIAAIGQRAARRYFLTGERFSAKEAEQLGLVTKIASHNELDSTLDQLVNQLLNNSPQALKQAKQLVFDVADKNIDDALIQDTSERIAAIRVSDEGQEGLSAFFDQRPAAWIGE</sequence>
<evidence type="ECO:0000256" key="2">
    <source>
        <dbReference type="RuleBase" id="RU003707"/>
    </source>
</evidence>
<dbReference type="GO" id="GO:0008300">
    <property type="term" value="P:isoprenoid catabolic process"/>
    <property type="evidence" value="ECO:0007669"/>
    <property type="project" value="TreeGrafter"/>
</dbReference>
<dbReference type="SUPFAM" id="SSF52096">
    <property type="entry name" value="ClpP/crotonase"/>
    <property type="match status" value="1"/>
</dbReference>
<evidence type="ECO:0000313" key="4">
    <source>
        <dbReference type="Proteomes" id="UP000252086"/>
    </source>
</evidence>
<dbReference type="CDD" id="cd06558">
    <property type="entry name" value="crotonase-like"/>
    <property type="match status" value="1"/>
</dbReference>
<comment type="similarity">
    <text evidence="1 2">Belongs to the enoyl-CoA hydratase/isomerase family.</text>
</comment>
<evidence type="ECO:0000313" key="3">
    <source>
        <dbReference type="EMBL" id="RBO84056.1"/>
    </source>
</evidence>
<keyword evidence="4" id="KW-1185">Reference proteome</keyword>
<dbReference type="InterPro" id="IPR051683">
    <property type="entry name" value="Enoyl-CoA_Hydratase/Isomerase"/>
</dbReference>
<evidence type="ECO:0000256" key="1">
    <source>
        <dbReference type="ARBA" id="ARBA00005254"/>
    </source>
</evidence>
<dbReference type="Gene3D" id="3.90.226.10">
    <property type="entry name" value="2-enoyl-CoA Hydratase, Chain A, domain 1"/>
    <property type="match status" value="1"/>
</dbReference>
<dbReference type="PANTHER" id="PTHR42964">
    <property type="entry name" value="ENOYL-COA HYDRATASE"/>
    <property type="match status" value="1"/>
</dbReference>